<reference evidence="2 3" key="1">
    <citation type="submission" date="2024-09" db="EMBL/GenBank/DDBJ databases">
        <authorList>
            <person name="Sun Q."/>
            <person name="Mori K."/>
        </authorList>
    </citation>
    <scope>NUCLEOTIDE SEQUENCE [LARGE SCALE GENOMIC DNA]</scope>
    <source>
        <strain evidence="2 3">CCM 8677</strain>
    </source>
</reference>
<comment type="caution">
    <text evidence="2">The sequence shown here is derived from an EMBL/GenBank/DDBJ whole genome shotgun (WGS) entry which is preliminary data.</text>
</comment>
<dbReference type="Proteomes" id="UP001589844">
    <property type="component" value="Unassembled WGS sequence"/>
</dbReference>
<feature type="transmembrane region" description="Helical" evidence="1">
    <location>
        <begin position="149"/>
        <end position="170"/>
    </location>
</feature>
<keyword evidence="1" id="KW-0812">Transmembrane</keyword>
<protein>
    <submittedName>
        <fullName evidence="2">Uncharacterized protein</fullName>
    </submittedName>
</protein>
<keyword evidence="1" id="KW-0472">Membrane</keyword>
<evidence type="ECO:0000313" key="2">
    <source>
        <dbReference type="EMBL" id="MFC0349665.1"/>
    </source>
</evidence>
<keyword evidence="3" id="KW-1185">Reference proteome</keyword>
<accession>A0ABV6IDT8</accession>
<dbReference type="RefSeq" id="WP_390211414.1">
    <property type="nucleotide sequence ID" value="NZ_JBHLXJ010000008.1"/>
</dbReference>
<organism evidence="2 3">
    <name type="scientific">Undibacterium danionis</name>
    <dbReference type="NCBI Taxonomy" id="1812100"/>
    <lineage>
        <taxon>Bacteria</taxon>
        <taxon>Pseudomonadati</taxon>
        <taxon>Pseudomonadota</taxon>
        <taxon>Betaproteobacteria</taxon>
        <taxon>Burkholderiales</taxon>
        <taxon>Oxalobacteraceae</taxon>
        <taxon>Undibacterium</taxon>
    </lineage>
</organism>
<name>A0ABV6IDT8_9BURK</name>
<gene>
    <name evidence="2" type="ORF">ACFFJH_07585</name>
</gene>
<evidence type="ECO:0000313" key="3">
    <source>
        <dbReference type="Proteomes" id="UP001589844"/>
    </source>
</evidence>
<keyword evidence="1" id="KW-1133">Transmembrane helix</keyword>
<feature type="transmembrane region" description="Helical" evidence="1">
    <location>
        <begin position="112"/>
        <end position="129"/>
    </location>
</feature>
<proteinExistence type="predicted"/>
<dbReference type="EMBL" id="JBHLXJ010000008">
    <property type="protein sequence ID" value="MFC0349665.1"/>
    <property type="molecule type" value="Genomic_DNA"/>
</dbReference>
<sequence length="187" mass="21904">MKFIQKVMLFFVVRDQRRMIKKLRDANMLVEAQALEESLKTLIANPNRSMEQVIQDEKLKLIRQGKHEKALEFEEIAESVIPVFRGVREMPVVLNSQDLKPMPTTWQSFKRMFYIGILSFLFAFSIAHFGDYAADLSPDQVATLKTAVLYFWGGLLALSFWTVYVCWLLFRAVDNYRKLKNRPCKKD</sequence>
<evidence type="ECO:0000256" key="1">
    <source>
        <dbReference type="SAM" id="Phobius"/>
    </source>
</evidence>